<dbReference type="InterPro" id="IPR003029">
    <property type="entry name" value="S1_domain"/>
</dbReference>
<evidence type="ECO:0000256" key="1">
    <source>
        <dbReference type="ARBA" id="ARBA00001946"/>
    </source>
</evidence>
<sequence>MKNIFVERQDSLLRIAITEKDKLIGCRMEEEGTEVYPGQIYKGIVKNIVPAIKCAFIDIGRGKNGYMYMDSKFNNVDIKKGQEILVEIIKESMGSKGPKLTNKITVPGRYAVIETLNNEISISKKIVDSEVQNYLRKNIQKPDNTGVMLRTNAEKVPIDEINDEIKRLYEIYQDIVRRSKLSNKPEIIYNDDGALGKVLRDLLDEYTEKVIVNSEKDFHFIENYIKNKKDIKIKLERHNSSIPIMEYYSIEKKILELRNNTVELHCGGSIVIDKTEAMYVIDVNSGKNVRQRNIKNTAEITNIEAAREIPLQIRLRNLSGIIVIDFIDLEDDEVKNKILNILENGFKEDKNKTIVYPFTELNIVQIARRRRGKSILDYIEQRCGNCNGNGKVLKLSYLSNLIRNNILRLDSESENFNKHIYIEVNDEYRNIILNHTDKFIKSIAGEDKNIYVKFIKSFDTYKVFPLIYQSQIEEKNIYRIYG</sequence>
<keyword evidence="3 7" id="KW-0378">Hydrolase</keyword>
<dbReference type="PANTHER" id="PTHR30001">
    <property type="entry name" value="RIBONUCLEASE"/>
    <property type="match status" value="1"/>
</dbReference>
<dbReference type="KEGG" id="cpat:CLPA_c23380"/>
<feature type="domain" description="S1 motif" evidence="6">
    <location>
        <begin position="38"/>
        <end position="103"/>
    </location>
</feature>
<dbReference type="SMART" id="SM00316">
    <property type="entry name" value="S1"/>
    <property type="match status" value="1"/>
</dbReference>
<protein>
    <submittedName>
        <fullName evidence="7">Ribonuclease E/G-like protein</fullName>
        <ecNumber evidence="7">3.1.26.-</ecNumber>
    </submittedName>
    <submittedName>
        <fullName evidence="8">Ribonuclease, Rne/Rng family</fullName>
    </submittedName>
</protein>
<dbReference type="InterPro" id="IPR004659">
    <property type="entry name" value="RNase_E/G"/>
</dbReference>
<keyword evidence="5" id="KW-0694">RNA-binding</keyword>
<dbReference type="Proteomes" id="UP000030905">
    <property type="component" value="Chromosome"/>
</dbReference>
<keyword evidence="4" id="KW-0460">Magnesium</keyword>
<keyword evidence="2" id="KW-0479">Metal-binding</keyword>
<dbReference type="NCBIfam" id="TIGR00757">
    <property type="entry name" value="RNaseEG"/>
    <property type="match status" value="1"/>
</dbReference>
<dbReference type="AlphaFoldDB" id="A0A0H3J8U7"/>
<dbReference type="EC" id="3.1.26.-" evidence="7"/>
<dbReference type="GO" id="GO:0006364">
    <property type="term" value="P:rRNA processing"/>
    <property type="evidence" value="ECO:0007669"/>
    <property type="project" value="TreeGrafter"/>
</dbReference>
<dbReference type="PROSITE" id="PS50126">
    <property type="entry name" value="S1"/>
    <property type="match status" value="1"/>
</dbReference>
<dbReference type="KEGG" id="cpae:CPAST_c23380"/>
<dbReference type="Gene3D" id="2.40.50.140">
    <property type="entry name" value="Nucleic acid-binding proteins"/>
    <property type="match status" value="1"/>
</dbReference>
<dbReference type="SUPFAM" id="SSF50249">
    <property type="entry name" value="Nucleic acid-binding proteins"/>
    <property type="match status" value="1"/>
</dbReference>
<evidence type="ECO:0000313" key="9">
    <source>
        <dbReference type="Proteomes" id="UP000028042"/>
    </source>
</evidence>
<evidence type="ECO:0000259" key="6">
    <source>
        <dbReference type="PROSITE" id="PS50126"/>
    </source>
</evidence>
<evidence type="ECO:0000256" key="5">
    <source>
        <dbReference type="ARBA" id="ARBA00022884"/>
    </source>
</evidence>
<evidence type="ECO:0000313" key="8">
    <source>
        <dbReference type="EMBL" id="KRU11594.1"/>
    </source>
</evidence>
<accession>A0A0H3J8U7</accession>
<dbReference type="EMBL" id="CP009268">
    <property type="protein sequence ID" value="AJA52396.1"/>
    <property type="molecule type" value="Genomic_DNA"/>
</dbReference>
<reference evidence="7 10" key="1">
    <citation type="journal article" date="2015" name="Genome Announc.">
        <title>Complete Genome Sequence of the Nitrogen-Fixing and Solvent-Producing Clostridium pasteurianum DSM 525.</title>
        <authorList>
            <person name="Poehlein A."/>
            <person name="Grosse-Honebrink A."/>
            <person name="Zhang Y."/>
            <person name="Minton N.P."/>
            <person name="Daniel R."/>
        </authorList>
    </citation>
    <scope>NUCLEOTIDE SEQUENCE [LARGE SCALE GENOMIC DNA]</scope>
    <source>
        <strain evidence="7">DSM 525</strain>
        <strain evidence="10">DSM 525 / ATCC 6013</strain>
    </source>
</reference>
<dbReference type="CDD" id="cd04453">
    <property type="entry name" value="S1_RNase_E"/>
    <property type="match status" value="1"/>
</dbReference>
<dbReference type="PANTHER" id="PTHR30001:SF0">
    <property type="entry name" value="RIBONUCLEASE G"/>
    <property type="match status" value="1"/>
</dbReference>
<keyword evidence="10" id="KW-1185">Reference proteome</keyword>
<evidence type="ECO:0000256" key="3">
    <source>
        <dbReference type="ARBA" id="ARBA00022801"/>
    </source>
</evidence>
<reference evidence="8 9" key="3">
    <citation type="journal article" name="Genome Announc.">
        <title>Improved Draft Genome Sequence of Clostridium pasteurianum Strain ATCC 6013 (DSM 525) Using a Hybrid Next-Generation Sequencing Approach.</title>
        <authorList>
            <person name="Pyne M.E."/>
            <person name="Utturkar S."/>
            <person name="Brown S.D."/>
            <person name="Moo-Young M."/>
            <person name="Chung D.A."/>
            <person name="Chou C.P."/>
        </authorList>
    </citation>
    <scope>NUCLEOTIDE SEQUENCE [LARGE SCALE GENOMIC DNA]</scope>
    <source>
        <strain evidence="8 9">ATCC 6013</strain>
    </source>
</reference>
<dbReference type="Pfam" id="PF10150">
    <property type="entry name" value="RNase_E_G"/>
    <property type="match status" value="1"/>
</dbReference>
<proteinExistence type="predicted"/>
<dbReference type="EMBL" id="JPGY02000001">
    <property type="protein sequence ID" value="KRU11594.1"/>
    <property type="molecule type" value="Genomic_DNA"/>
</dbReference>
<dbReference type="PATRIC" id="fig|1262449.3.peg.652"/>
<dbReference type="GO" id="GO:0003723">
    <property type="term" value="F:RNA binding"/>
    <property type="evidence" value="ECO:0007669"/>
    <property type="project" value="UniProtKB-KW"/>
</dbReference>
<dbReference type="InterPro" id="IPR019307">
    <property type="entry name" value="RNA-bd_AU-1/RNase_E/G"/>
</dbReference>
<gene>
    <name evidence="7" type="primary">rne</name>
    <name evidence="7" type="ORF">CLPA_c23380</name>
    <name evidence="8" type="ORF">CP6013_00841</name>
</gene>
<dbReference type="InterPro" id="IPR012340">
    <property type="entry name" value="NA-bd_OB-fold"/>
</dbReference>
<dbReference type="GeneID" id="93074482"/>
<dbReference type="GO" id="GO:0046872">
    <property type="term" value="F:metal ion binding"/>
    <property type="evidence" value="ECO:0007669"/>
    <property type="project" value="UniProtKB-KW"/>
</dbReference>
<dbReference type="RefSeq" id="WP_003441438.1">
    <property type="nucleotide sequence ID" value="NZ_CP009267.1"/>
</dbReference>
<evidence type="ECO:0000313" key="7">
    <source>
        <dbReference type="EMBL" id="AJA52396.1"/>
    </source>
</evidence>
<reference evidence="8" key="2">
    <citation type="submission" date="2015-10" db="EMBL/GenBank/DDBJ databases">
        <title>Improved Draft Genome Sequence of Clostridium pasteurianum Strain ATCC 6013 (DSM 525) Using a Hybrid Next-Generation Sequencing Approach.</title>
        <authorList>
            <person name="Pyne M.E."/>
            <person name="Utturkar S.M."/>
            <person name="Brown S.D."/>
            <person name="Moo-Young M."/>
            <person name="Chung D.A."/>
            <person name="Chou P.C."/>
        </authorList>
    </citation>
    <scope>NUCLEOTIDE SEQUENCE</scope>
    <source>
        <strain evidence="8">ATCC 6013</strain>
    </source>
</reference>
<dbReference type="GO" id="GO:0005737">
    <property type="term" value="C:cytoplasm"/>
    <property type="evidence" value="ECO:0007669"/>
    <property type="project" value="TreeGrafter"/>
</dbReference>
<evidence type="ECO:0000256" key="2">
    <source>
        <dbReference type="ARBA" id="ARBA00022723"/>
    </source>
</evidence>
<dbReference type="Proteomes" id="UP000028042">
    <property type="component" value="Unassembled WGS sequence"/>
</dbReference>
<evidence type="ECO:0000313" key="10">
    <source>
        <dbReference type="Proteomes" id="UP000030905"/>
    </source>
</evidence>
<name>A0A0H3J8U7_CLOPA</name>
<evidence type="ECO:0000256" key="4">
    <source>
        <dbReference type="ARBA" id="ARBA00022842"/>
    </source>
</evidence>
<dbReference type="GO" id="GO:0016787">
    <property type="term" value="F:hydrolase activity"/>
    <property type="evidence" value="ECO:0007669"/>
    <property type="project" value="UniProtKB-KW"/>
</dbReference>
<organism evidence="7 10">
    <name type="scientific">Clostridium pasteurianum DSM 525 = ATCC 6013</name>
    <dbReference type="NCBI Taxonomy" id="1262449"/>
    <lineage>
        <taxon>Bacteria</taxon>
        <taxon>Bacillati</taxon>
        <taxon>Bacillota</taxon>
        <taxon>Clostridia</taxon>
        <taxon>Eubacteriales</taxon>
        <taxon>Clostridiaceae</taxon>
        <taxon>Clostridium</taxon>
    </lineage>
</organism>
<dbReference type="GO" id="GO:0004540">
    <property type="term" value="F:RNA nuclease activity"/>
    <property type="evidence" value="ECO:0007669"/>
    <property type="project" value="InterPro"/>
</dbReference>
<dbReference type="eggNOG" id="COG1530">
    <property type="taxonomic scope" value="Bacteria"/>
</dbReference>
<comment type="cofactor">
    <cofactor evidence="1">
        <name>Mg(2+)</name>
        <dbReference type="ChEBI" id="CHEBI:18420"/>
    </cofactor>
</comment>